<dbReference type="Proteomes" id="UP000253570">
    <property type="component" value="Unassembled WGS sequence"/>
</dbReference>
<evidence type="ECO:0000313" key="6">
    <source>
        <dbReference type="EMBL" id="RCL74613.1"/>
    </source>
</evidence>
<dbReference type="GO" id="GO:0008893">
    <property type="term" value="F:guanosine-3',5'-bis(diphosphate) 3'-diphosphatase activity"/>
    <property type="evidence" value="ECO:0007669"/>
    <property type="project" value="TreeGrafter"/>
</dbReference>
<dbReference type="Gene3D" id="3.90.79.10">
    <property type="entry name" value="Nucleoside Triphosphate Pyrophosphohydrolase"/>
    <property type="match status" value="1"/>
</dbReference>
<dbReference type="InterPro" id="IPR000086">
    <property type="entry name" value="NUDIX_hydrolase_dom"/>
</dbReference>
<comment type="function">
    <text evidence="4">Accelerates the degradation of transcripts by removing pyrophosphate from the 5'-end of triphosphorylated RNA, leading to a more labile monophosphorylated state that can stimulate subsequent ribonuclease cleavage.</text>
</comment>
<dbReference type="NCBIfam" id="NF001938">
    <property type="entry name" value="PRK00714.1-5"/>
    <property type="match status" value="1"/>
</dbReference>
<accession>A0A368DTL2</accession>
<dbReference type="PRINTS" id="PR00502">
    <property type="entry name" value="NUDIXFAMILY"/>
</dbReference>
<comment type="cofactor">
    <cofactor evidence="1">
        <name>Mn(2+)</name>
        <dbReference type="ChEBI" id="CHEBI:29035"/>
    </cofactor>
</comment>
<dbReference type="GO" id="GO:0034432">
    <property type="term" value="F:bis(5'-adenosyl)-pentaphosphatase activity"/>
    <property type="evidence" value="ECO:0007669"/>
    <property type="project" value="TreeGrafter"/>
</dbReference>
<dbReference type="InterPro" id="IPR020084">
    <property type="entry name" value="NUDIX_hydrolase_CS"/>
</dbReference>
<evidence type="ECO:0000256" key="2">
    <source>
        <dbReference type="ARBA" id="ARBA00001946"/>
    </source>
</evidence>
<evidence type="ECO:0000259" key="5">
    <source>
        <dbReference type="PROSITE" id="PS51462"/>
    </source>
</evidence>
<reference evidence="6 7" key="1">
    <citation type="journal article" date="2018" name="Microbiome">
        <title>Fine metagenomic profile of the Mediterranean stratified and mixed water columns revealed by assembly and recruitment.</title>
        <authorList>
            <person name="Haro-Moreno J.M."/>
            <person name="Lopez-Perez M."/>
            <person name="De La Torre J.R."/>
            <person name="Picazo A."/>
            <person name="Camacho A."/>
            <person name="Rodriguez-Valera F."/>
        </authorList>
    </citation>
    <scope>NUCLEOTIDE SEQUENCE [LARGE SCALE GENOMIC DNA]</scope>
    <source>
        <strain evidence="6">MED-G57</strain>
    </source>
</reference>
<dbReference type="SUPFAM" id="SSF55811">
    <property type="entry name" value="Nudix"/>
    <property type="match status" value="1"/>
</dbReference>
<proteinExistence type="inferred from homology"/>
<dbReference type="HAMAP" id="MF_00298">
    <property type="entry name" value="Nudix_RppH"/>
    <property type="match status" value="1"/>
</dbReference>
<keyword evidence="3 4" id="KW-0378">Hydrolase</keyword>
<comment type="caution">
    <text evidence="6">The sequence shown here is derived from an EMBL/GenBank/DDBJ whole genome shotgun (WGS) entry which is preliminary data.</text>
</comment>
<evidence type="ECO:0000256" key="3">
    <source>
        <dbReference type="ARBA" id="ARBA00022801"/>
    </source>
</evidence>
<dbReference type="InterPro" id="IPR015797">
    <property type="entry name" value="NUDIX_hydrolase-like_dom_sf"/>
</dbReference>
<evidence type="ECO:0000313" key="7">
    <source>
        <dbReference type="Proteomes" id="UP000253570"/>
    </source>
</evidence>
<evidence type="ECO:0000256" key="4">
    <source>
        <dbReference type="HAMAP-Rule" id="MF_00298"/>
    </source>
</evidence>
<name>A0A368DTL2_9PROT</name>
<protein>
    <recommendedName>
        <fullName evidence="4">RNA pyrophosphohydrolase</fullName>
        <ecNumber evidence="4">3.6.1.-</ecNumber>
    </recommendedName>
    <alternativeName>
        <fullName evidence="4">(Di)nucleoside polyphosphate hydrolase</fullName>
    </alternativeName>
</protein>
<dbReference type="Pfam" id="PF00293">
    <property type="entry name" value="NUDIX"/>
    <property type="match status" value="1"/>
</dbReference>
<dbReference type="PANTHER" id="PTHR11839:SF22">
    <property type="entry name" value="NUDIX HYDROLASE 26, CHLOROPLASTIC"/>
    <property type="match status" value="1"/>
</dbReference>
<dbReference type="EMBL" id="QOQD01000001">
    <property type="protein sequence ID" value="RCL74613.1"/>
    <property type="molecule type" value="Genomic_DNA"/>
</dbReference>
<feature type="domain" description="Nudix hydrolase" evidence="5">
    <location>
        <begin position="8"/>
        <end position="167"/>
    </location>
</feature>
<dbReference type="InterPro" id="IPR020476">
    <property type="entry name" value="Nudix_hydrolase"/>
</dbReference>
<comment type="similarity">
    <text evidence="4">Belongs to the Nudix hydrolase family. RppH subfamily.</text>
</comment>
<dbReference type="PROSITE" id="PS51462">
    <property type="entry name" value="NUDIX"/>
    <property type="match status" value="1"/>
</dbReference>
<organism evidence="6 7">
    <name type="scientific">PS1 clade bacterium</name>
    <dbReference type="NCBI Taxonomy" id="2175152"/>
    <lineage>
        <taxon>Bacteria</taxon>
        <taxon>Pseudomonadati</taxon>
        <taxon>Pseudomonadota</taxon>
        <taxon>Alphaproteobacteria</taxon>
        <taxon>PS1 clade</taxon>
    </lineage>
</organism>
<comment type="cofactor">
    <cofactor evidence="4">
        <name>a divalent metal cation</name>
        <dbReference type="ChEBI" id="CHEBI:60240"/>
    </cofactor>
</comment>
<dbReference type="CDD" id="cd03671">
    <property type="entry name" value="NUDIX_Ap4A_hydrolase_plant_like"/>
    <property type="match status" value="1"/>
</dbReference>
<gene>
    <name evidence="4" type="primary">rppH</name>
    <name evidence="4" type="synonym">nudH</name>
    <name evidence="6" type="ORF">DBW71_00260</name>
</gene>
<dbReference type="GO" id="GO:0006753">
    <property type="term" value="P:nucleoside phosphate metabolic process"/>
    <property type="evidence" value="ECO:0007669"/>
    <property type="project" value="TreeGrafter"/>
</dbReference>
<dbReference type="PANTHER" id="PTHR11839">
    <property type="entry name" value="UDP/ADP-SUGAR PYROPHOSPHATASE"/>
    <property type="match status" value="1"/>
</dbReference>
<feature type="short sequence motif" description="Nudix box" evidence="4">
    <location>
        <begin position="55"/>
        <end position="76"/>
    </location>
</feature>
<sequence>MIDKLDEKFRPCVGAMIINDKSQIWIGKRITKIKKEGLEEISNYKDRKLWQMPQGGIDPGEEPEEAVFREVYEETGLKDIKILAVSDHWYQYEIPKTILNNYKGKFIGQTQKWFLLQHLGNDNDVNLVPDENSGNYQEFADWKWENPEKILDQVIDFKTETYKKVLKEFENIRML</sequence>
<dbReference type="AlphaFoldDB" id="A0A368DTL2"/>
<dbReference type="InterPro" id="IPR022927">
    <property type="entry name" value="RppH"/>
</dbReference>
<evidence type="ECO:0000256" key="1">
    <source>
        <dbReference type="ARBA" id="ARBA00001936"/>
    </source>
</evidence>
<dbReference type="EC" id="3.6.1.-" evidence="4"/>
<dbReference type="PROSITE" id="PS00893">
    <property type="entry name" value="NUDIX_BOX"/>
    <property type="match status" value="1"/>
</dbReference>
<dbReference type="GO" id="GO:0019693">
    <property type="term" value="P:ribose phosphate metabolic process"/>
    <property type="evidence" value="ECO:0007669"/>
    <property type="project" value="TreeGrafter"/>
</dbReference>
<comment type="cofactor">
    <cofactor evidence="2">
        <name>Mg(2+)</name>
        <dbReference type="ChEBI" id="CHEBI:18420"/>
    </cofactor>
</comment>